<dbReference type="EMBL" id="JACMSC010000006">
    <property type="protein sequence ID" value="KAG6517618.1"/>
    <property type="molecule type" value="Genomic_DNA"/>
</dbReference>
<dbReference type="GO" id="GO:0009630">
    <property type="term" value="P:gravitropism"/>
    <property type="evidence" value="ECO:0007669"/>
    <property type="project" value="TreeGrafter"/>
</dbReference>
<dbReference type="PANTHER" id="PTHR34946">
    <property type="entry name" value="OS03G0310200 PROTEIN"/>
    <property type="match status" value="1"/>
</dbReference>
<dbReference type="GO" id="GO:0005634">
    <property type="term" value="C:nucleus"/>
    <property type="evidence" value="ECO:0007669"/>
    <property type="project" value="TreeGrafter"/>
</dbReference>
<dbReference type="Proteomes" id="UP000734854">
    <property type="component" value="Unassembled WGS sequence"/>
</dbReference>
<sequence length="126" mass="14755">MEEAGAKKFFTGNEISDRPLLNLDLSISTSSLRPSSNEESVRCELKRQSEEQIRVATLENAYAERVREMTRRELELAEKDFARARLIWERAREEMEKVERMKEIAGRVNSSCLEITCHNCHQRFHP</sequence>
<gene>
    <name evidence="1" type="ORF">ZIOFF_021014</name>
</gene>
<proteinExistence type="predicted"/>
<keyword evidence="2" id="KW-1185">Reference proteome</keyword>
<comment type="caution">
    <text evidence="1">The sequence shown here is derived from an EMBL/GenBank/DDBJ whole genome shotgun (WGS) entry which is preliminary data.</text>
</comment>
<dbReference type="PANTHER" id="PTHR34946:SF2">
    <property type="entry name" value="OS04G0386300 PROTEIN"/>
    <property type="match status" value="1"/>
</dbReference>
<dbReference type="AlphaFoldDB" id="A0A8J5H0W5"/>
<name>A0A8J5H0W5_ZINOF</name>
<evidence type="ECO:0000313" key="2">
    <source>
        <dbReference type="Proteomes" id="UP000734854"/>
    </source>
</evidence>
<protein>
    <submittedName>
        <fullName evidence="1">Uncharacterized protein</fullName>
    </submittedName>
</protein>
<accession>A0A8J5H0W5</accession>
<organism evidence="1 2">
    <name type="scientific">Zingiber officinale</name>
    <name type="common">Ginger</name>
    <name type="synonym">Amomum zingiber</name>
    <dbReference type="NCBI Taxonomy" id="94328"/>
    <lineage>
        <taxon>Eukaryota</taxon>
        <taxon>Viridiplantae</taxon>
        <taxon>Streptophyta</taxon>
        <taxon>Embryophyta</taxon>
        <taxon>Tracheophyta</taxon>
        <taxon>Spermatophyta</taxon>
        <taxon>Magnoliopsida</taxon>
        <taxon>Liliopsida</taxon>
        <taxon>Zingiberales</taxon>
        <taxon>Zingiberaceae</taxon>
        <taxon>Zingiber</taxon>
    </lineage>
</organism>
<dbReference type="OrthoDB" id="695007at2759"/>
<reference evidence="1 2" key="1">
    <citation type="submission" date="2020-08" db="EMBL/GenBank/DDBJ databases">
        <title>Plant Genome Project.</title>
        <authorList>
            <person name="Zhang R.-G."/>
        </authorList>
    </citation>
    <scope>NUCLEOTIDE SEQUENCE [LARGE SCALE GENOMIC DNA]</scope>
    <source>
        <tissue evidence="1">Rhizome</tissue>
    </source>
</reference>
<evidence type="ECO:0000313" key="1">
    <source>
        <dbReference type="EMBL" id="KAG6517618.1"/>
    </source>
</evidence>